<comment type="caution">
    <text evidence="1">The sequence shown here is derived from an EMBL/GenBank/DDBJ whole genome shotgun (WGS) entry which is preliminary data.</text>
</comment>
<dbReference type="Proteomes" id="UP000242656">
    <property type="component" value="Unassembled WGS sequence"/>
</dbReference>
<dbReference type="RefSeq" id="WP_098489484.1">
    <property type="nucleotide sequence ID" value="NZ_NUWN01000008.1"/>
</dbReference>
<gene>
    <name evidence="1" type="ORF">COI93_02290</name>
</gene>
<proteinExistence type="predicted"/>
<name>A0A2B0MZZ4_BACCE</name>
<evidence type="ECO:0000313" key="2">
    <source>
        <dbReference type="Proteomes" id="UP000242656"/>
    </source>
</evidence>
<dbReference type="AlphaFoldDB" id="A0A2B0MZZ4"/>
<protein>
    <submittedName>
        <fullName evidence="1">Phr family secreted Rap phosphatase inhibitor</fullName>
    </submittedName>
</protein>
<reference evidence="1 2" key="1">
    <citation type="submission" date="2017-09" db="EMBL/GenBank/DDBJ databases">
        <title>Large-scale bioinformatics analysis of Bacillus genomes uncovers conserved roles of natural products in bacterial physiology.</title>
        <authorList>
            <consortium name="Agbiome Team Llc"/>
            <person name="Bleich R.M."/>
            <person name="Grubbs K.J."/>
            <person name="Santa Maria K.C."/>
            <person name="Allen S.E."/>
            <person name="Farag S."/>
            <person name="Shank E.A."/>
            <person name="Bowers A."/>
        </authorList>
    </citation>
    <scope>NUCLEOTIDE SEQUENCE [LARGE SCALE GENOMIC DNA]</scope>
    <source>
        <strain evidence="1 2">AFS083043</strain>
    </source>
</reference>
<accession>A0A2B0MZZ4</accession>
<organism evidence="1 2">
    <name type="scientific">Bacillus cereus</name>
    <dbReference type="NCBI Taxonomy" id="1396"/>
    <lineage>
        <taxon>Bacteria</taxon>
        <taxon>Bacillati</taxon>
        <taxon>Bacillota</taxon>
        <taxon>Bacilli</taxon>
        <taxon>Bacillales</taxon>
        <taxon>Bacillaceae</taxon>
        <taxon>Bacillus</taxon>
        <taxon>Bacillus cereus group</taxon>
    </lineage>
</organism>
<dbReference type="EMBL" id="NUWN01000008">
    <property type="protein sequence ID" value="PFK47120.1"/>
    <property type="molecule type" value="Genomic_DNA"/>
</dbReference>
<sequence length="70" mass="7194">MKKISGLATVIAITGILTIGFSTFTQSSHYLNRGDTGGAPVRPDLVYNVGDTPAPAYNKGDGGGIVAQEI</sequence>
<evidence type="ECO:0000313" key="1">
    <source>
        <dbReference type="EMBL" id="PFK47120.1"/>
    </source>
</evidence>